<accession>A0A0B7AHB4</accession>
<dbReference type="EMBL" id="HACG01033529">
    <property type="protein sequence ID" value="CEK80394.1"/>
    <property type="molecule type" value="Transcribed_RNA"/>
</dbReference>
<organism evidence="2">
    <name type="scientific">Arion vulgaris</name>
    <dbReference type="NCBI Taxonomy" id="1028688"/>
    <lineage>
        <taxon>Eukaryota</taxon>
        <taxon>Metazoa</taxon>
        <taxon>Spiralia</taxon>
        <taxon>Lophotrochozoa</taxon>
        <taxon>Mollusca</taxon>
        <taxon>Gastropoda</taxon>
        <taxon>Heterobranchia</taxon>
        <taxon>Euthyneura</taxon>
        <taxon>Panpulmonata</taxon>
        <taxon>Eupulmonata</taxon>
        <taxon>Stylommatophora</taxon>
        <taxon>Helicina</taxon>
        <taxon>Arionoidea</taxon>
        <taxon>Arionidae</taxon>
        <taxon>Arion</taxon>
    </lineage>
</organism>
<evidence type="ECO:0000313" key="2">
    <source>
        <dbReference type="EMBL" id="CEK80394.1"/>
    </source>
</evidence>
<dbReference type="AlphaFoldDB" id="A0A0B7AHB4"/>
<proteinExistence type="predicted"/>
<gene>
    <name evidence="2" type="primary">ORF120686</name>
    <name evidence="1" type="synonym">ORF120683</name>
</gene>
<name>A0A0B7AHB4_9EUPU</name>
<dbReference type="EMBL" id="HACG01033528">
    <property type="protein sequence ID" value="CEK80393.1"/>
    <property type="molecule type" value="Transcribed_RNA"/>
</dbReference>
<reference evidence="2" key="1">
    <citation type="submission" date="2014-12" db="EMBL/GenBank/DDBJ databases">
        <title>Insight into the proteome of Arion vulgaris.</title>
        <authorList>
            <person name="Aradska J."/>
            <person name="Bulat T."/>
            <person name="Smidak R."/>
            <person name="Sarate P."/>
            <person name="Gangsoo J."/>
            <person name="Sialana F."/>
            <person name="Bilban M."/>
            <person name="Lubec G."/>
        </authorList>
    </citation>
    <scope>NUCLEOTIDE SEQUENCE</scope>
    <source>
        <tissue evidence="2">Skin</tissue>
    </source>
</reference>
<sequence>MIMMHTCCRWLYMKDVCLPVVETLARSCLHVFWRCILISYLQDLHIIGENRKGRHDSWSRRQMTAEHQRNFEHDAGELARGKEFFMRAVRNVIFCKRHATT</sequence>
<evidence type="ECO:0000313" key="1">
    <source>
        <dbReference type="EMBL" id="CEK80393.1"/>
    </source>
</evidence>
<protein>
    <submittedName>
        <fullName evidence="2">Uncharacterized protein</fullName>
    </submittedName>
</protein>